<evidence type="ECO:0000313" key="4">
    <source>
        <dbReference type="EMBL" id="GAA4611540.1"/>
    </source>
</evidence>
<name>A0ABP8TM81_9ACTN</name>
<dbReference type="InterPro" id="IPR050109">
    <property type="entry name" value="HTH-type_TetR-like_transc_reg"/>
</dbReference>
<sequence length="227" mass="23574">MPYRRTPRVEARLSASRERIRAAALAVVAERGYAGCSIAAVARRAGVATGSVYRHFPSKSELVAEVFRVASQREVDAFARAASPARPAAESVAAVIETFAGRALRAPRMAYALLAEPVDPAVDAERLVFRRAYAAVLAGLIGRGIAAGELPDQDVEVSAAALVGAIGEALVGPLAVGATRSADPYPPAAPAVPARTDAAARDRVRADLIFNLTSFAQRSIGAVSANT</sequence>
<dbReference type="PANTHER" id="PTHR30055:SF226">
    <property type="entry name" value="HTH-TYPE TRANSCRIPTIONAL REGULATOR PKSA"/>
    <property type="match status" value="1"/>
</dbReference>
<organism evidence="4 5">
    <name type="scientific">Actinoallomurus liliacearum</name>
    <dbReference type="NCBI Taxonomy" id="1080073"/>
    <lineage>
        <taxon>Bacteria</taxon>
        <taxon>Bacillati</taxon>
        <taxon>Actinomycetota</taxon>
        <taxon>Actinomycetes</taxon>
        <taxon>Streptosporangiales</taxon>
        <taxon>Thermomonosporaceae</taxon>
        <taxon>Actinoallomurus</taxon>
    </lineage>
</organism>
<dbReference type="Proteomes" id="UP001500212">
    <property type="component" value="Unassembled WGS sequence"/>
</dbReference>
<dbReference type="InterPro" id="IPR023772">
    <property type="entry name" value="DNA-bd_HTH_TetR-type_CS"/>
</dbReference>
<accession>A0ABP8TM81</accession>
<evidence type="ECO:0000259" key="3">
    <source>
        <dbReference type="PROSITE" id="PS50977"/>
    </source>
</evidence>
<protein>
    <submittedName>
        <fullName evidence="4">TetR/AcrR family transcriptional regulator</fullName>
    </submittedName>
</protein>
<dbReference type="Gene3D" id="1.10.10.60">
    <property type="entry name" value="Homeodomain-like"/>
    <property type="match status" value="1"/>
</dbReference>
<dbReference type="PRINTS" id="PR00455">
    <property type="entry name" value="HTHTETR"/>
</dbReference>
<feature type="DNA-binding region" description="H-T-H motif" evidence="2">
    <location>
        <begin position="37"/>
        <end position="56"/>
    </location>
</feature>
<evidence type="ECO:0000256" key="1">
    <source>
        <dbReference type="ARBA" id="ARBA00023125"/>
    </source>
</evidence>
<evidence type="ECO:0000313" key="5">
    <source>
        <dbReference type="Proteomes" id="UP001500212"/>
    </source>
</evidence>
<dbReference type="Pfam" id="PF00440">
    <property type="entry name" value="TetR_N"/>
    <property type="match status" value="1"/>
</dbReference>
<dbReference type="InterPro" id="IPR036271">
    <property type="entry name" value="Tet_transcr_reg_TetR-rel_C_sf"/>
</dbReference>
<feature type="domain" description="HTH tetR-type" evidence="3">
    <location>
        <begin position="14"/>
        <end position="74"/>
    </location>
</feature>
<dbReference type="Gene3D" id="1.10.357.10">
    <property type="entry name" value="Tetracycline Repressor, domain 2"/>
    <property type="match status" value="1"/>
</dbReference>
<proteinExistence type="predicted"/>
<dbReference type="PROSITE" id="PS50977">
    <property type="entry name" value="HTH_TETR_2"/>
    <property type="match status" value="1"/>
</dbReference>
<evidence type="ECO:0000256" key="2">
    <source>
        <dbReference type="PROSITE-ProRule" id="PRU00335"/>
    </source>
</evidence>
<dbReference type="EMBL" id="BAABHJ010000017">
    <property type="protein sequence ID" value="GAA4611540.1"/>
    <property type="molecule type" value="Genomic_DNA"/>
</dbReference>
<keyword evidence="1 2" id="KW-0238">DNA-binding</keyword>
<dbReference type="SUPFAM" id="SSF48498">
    <property type="entry name" value="Tetracyclin repressor-like, C-terminal domain"/>
    <property type="match status" value="1"/>
</dbReference>
<dbReference type="InterPro" id="IPR009057">
    <property type="entry name" value="Homeodomain-like_sf"/>
</dbReference>
<dbReference type="PANTHER" id="PTHR30055">
    <property type="entry name" value="HTH-TYPE TRANSCRIPTIONAL REGULATOR RUTR"/>
    <property type="match status" value="1"/>
</dbReference>
<reference evidence="5" key="1">
    <citation type="journal article" date="2019" name="Int. J. Syst. Evol. Microbiol.">
        <title>The Global Catalogue of Microorganisms (GCM) 10K type strain sequencing project: providing services to taxonomists for standard genome sequencing and annotation.</title>
        <authorList>
            <consortium name="The Broad Institute Genomics Platform"/>
            <consortium name="The Broad Institute Genome Sequencing Center for Infectious Disease"/>
            <person name="Wu L."/>
            <person name="Ma J."/>
        </authorList>
    </citation>
    <scope>NUCLEOTIDE SEQUENCE [LARGE SCALE GENOMIC DNA]</scope>
    <source>
        <strain evidence="5">JCM 17938</strain>
    </source>
</reference>
<dbReference type="SUPFAM" id="SSF46689">
    <property type="entry name" value="Homeodomain-like"/>
    <property type="match status" value="1"/>
</dbReference>
<gene>
    <name evidence="4" type="ORF">GCM10023195_48920</name>
</gene>
<dbReference type="RefSeq" id="WP_345358752.1">
    <property type="nucleotide sequence ID" value="NZ_BAABHJ010000017.1"/>
</dbReference>
<dbReference type="PROSITE" id="PS01081">
    <property type="entry name" value="HTH_TETR_1"/>
    <property type="match status" value="1"/>
</dbReference>
<comment type="caution">
    <text evidence="4">The sequence shown here is derived from an EMBL/GenBank/DDBJ whole genome shotgun (WGS) entry which is preliminary data.</text>
</comment>
<keyword evidence="5" id="KW-1185">Reference proteome</keyword>
<dbReference type="InterPro" id="IPR001647">
    <property type="entry name" value="HTH_TetR"/>
</dbReference>